<dbReference type="EC" id="3.5.4.25" evidence="19"/>
<dbReference type="RefSeq" id="WP_179542512.1">
    <property type="nucleotide sequence ID" value="NZ_BAAALL010000001.1"/>
</dbReference>
<evidence type="ECO:0000256" key="1">
    <source>
        <dbReference type="ARBA" id="ARBA00000141"/>
    </source>
</evidence>
<comment type="pathway">
    <text evidence="6">Cofactor biosynthesis; riboflavin biosynthesis; 2-hydroxy-3-oxobutyl phosphate from D-ribulose 5-phosphate: step 1/1.</text>
</comment>
<gene>
    <name evidence="19" type="primary">ribA</name>
    <name evidence="23" type="ORF">HNR09_002685</name>
</gene>
<comment type="caution">
    <text evidence="23">The sequence shown here is derived from an EMBL/GenBank/DDBJ whole genome shotgun (WGS) entry which is preliminary data.</text>
</comment>
<dbReference type="InterPro" id="IPR017945">
    <property type="entry name" value="DHBP_synth_RibB-like_a/b_dom"/>
</dbReference>
<comment type="cofactor">
    <cofactor evidence="19">
        <name>Zn(2+)</name>
        <dbReference type="ChEBI" id="CHEBI:29105"/>
    </cofactor>
    <text evidence="19">Binds 1 zinc ion per subunit.</text>
</comment>
<dbReference type="Gene3D" id="3.40.50.10990">
    <property type="entry name" value="GTP cyclohydrolase II"/>
    <property type="match status" value="1"/>
</dbReference>
<evidence type="ECO:0000313" key="23">
    <source>
        <dbReference type="EMBL" id="NYJ79274.1"/>
    </source>
</evidence>
<evidence type="ECO:0000256" key="2">
    <source>
        <dbReference type="ARBA" id="ARBA00001936"/>
    </source>
</evidence>
<feature type="binding site" evidence="19">
    <location>
        <position position="619"/>
    </location>
    <ligand>
        <name>GTP</name>
        <dbReference type="ChEBI" id="CHEBI:37565"/>
    </ligand>
</feature>
<dbReference type="GO" id="GO:0008686">
    <property type="term" value="F:3,4-dihydroxy-2-butanone-4-phosphate synthase activity"/>
    <property type="evidence" value="ECO:0007669"/>
    <property type="project" value="UniProtKB-EC"/>
</dbReference>
<feature type="binding site" evidence="19">
    <location>
        <begin position="557"/>
        <end position="559"/>
    </location>
    <ligand>
        <name>GTP</name>
        <dbReference type="ChEBI" id="CHEBI:37565"/>
    </ligand>
</feature>
<accession>A0A7Z0GNI6</accession>
<evidence type="ECO:0000256" key="14">
    <source>
        <dbReference type="ARBA" id="ARBA00022842"/>
    </source>
</evidence>
<comment type="caution">
    <text evidence="19">Lacks conserved residue(s) required for the propagation of feature annotation.</text>
</comment>
<dbReference type="AlphaFoldDB" id="A0A7Z0GNI6"/>
<comment type="cofactor">
    <cofactor evidence="3">
        <name>Mg(2+)</name>
        <dbReference type="ChEBI" id="CHEBI:18420"/>
    </cofactor>
</comment>
<comment type="catalytic activity">
    <reaction evidence="18 19">
        <text>GTP + 4 H2O = 2,5-diamino-6-hydroxy-4-(5-phosphoribosylamino)-pyrimidine + formate + 2 phosphate + 3 H(+)</text>
        <dbReference type="Rhea" id="RHEA:23704"/>
        <dbReference type="ChEBI" id="CHEBI:15377"/>
        <dbReference type="ChEBI" id="CHEBI:15378"/>
        <dbReference type="ChEBI" id="CHEBI:15740"/>
        <dbReference type="ChEBI" id="CHEBI:37565"/>
        <dbReference type="ChEBI" id="CHEBI:43474"/>
        <dbReference type="ChEBI" id="CHEBI:58614"/>
        <dbReference type="EC" id="3.5.4.25"/>
    </reaction>
</comment>
<dbReference type="GO" id="GO:0008270">
    <property type="term" value="F:zinc ion binding"/>
    <property type="evidence" value="ECO:0007669"/>
    <property type="project" value="UniProtKB-UniRule"/>
</dbReference>
<proteinExistence type="inferred from homology"/>
<feature type="repeat" description="Lumazine-binding" evidence="20">
    <location>
        <begin position="1"/>
        <end position="98"/>
    </location>
</feature>
<evidence type="ECO:0000256" key="3">
    <source>
        <dbReference type="ARBA" id="ARBA00001946"/>
    </source>
</evidence>
<comment type="function">
    <text evidence="4">Catalyzes the conversion of D-ribulose 5-phosphate to formate and 3,4-dihydroxy-2-butanone 4-phosphate.</text>
</comment>
<dbReference type="NCBIfam" id="TIGR00506">
    <property type="entry name" value="ribB"/>
    <property type="match status" value="1"/>
</dbReference>
<dbReference type="GO" id="GO:0004746">
    <property type="term" value="F:riboflavin synthase activity"/>
    <property type="evidence" value="ECO:0007669"/>
    <property type="project" value="UniProtKB-UniRule"/>
</dbReference>
<evidence type="ECO:0000313" key="24">
    <source>
        <dbReference type="Proteomes" id="UP000535437"/>
    </source>
</evidence>
<feature type="active site" description="Nucleophile" evidence="19">
    <location>
        <position position="593"/>
    </location>
</feature>
<evidence type="ECO:0000256" key="13">
    <source>
        <dbReference type="ARBA" id="ARBA00022833"/>
    </source>
</evidence>
<dbReference type="GO" id="GO:0003935">
    <property type="term" value="F:GTP cyclohydrolase II activity"/>
    <property type="evidence" value="ECO:0007669"/>
    <property type="project" value="UniProtKB-UniRule"/>
</dbReference>
<name>A0A7Z0GNI6_9MICC</name>
<dbReference type="SUPFAM" id="SSF55821">
    <property type="entry name" value="YrdC/RibB"/>
    <property type="match status" value="1"/>
</dbReference>
<comment type="pathway">
    <text evidence="5 19">Cofactor biosynthesis; riboflavin biosynthesis; 5-amino-6-(D-ribitylamino)uracil from GTP: step 1/4.</text>
</comment>
<evidence type="ECO:0000256" key="9">
    <source>
        <dbReference type="ARBA" id="ARBA00022723"/>
    </source>
</evidence>
<dbReference type="PROSITE" id="PS51177">
    <property type="entry name" value="LUMAZINE_BIND"/>
    <property type="match status" value="2"/>
</dbReference>
<feature type="binding site" evidence="19">
    <location>
        <position position="530"/>
    </location>
    <ligand>
        <name>Zn(2+)</name>
        <dbReference type="ChEBI" id="CHEBI:29105"/>
        <note>catalytic</note>
    </ligand>
</feature>
<keyword evidence="14" id="KW-0460">Magnesium</keyword>
<keyword evidence="15 19" id="KW-0342">GTP-binding</keyword>
<feature type="binding site" evidence="19">
    <location>
        <position position="532"/>
    </location>
    <ligand>
        <name>Zn(2+)</name>
        <dbReference type="ChEBI" id="CHEBI:29105"/>
        <note>catalytic</note>
    </ligand>
</feature>
<keyword evidence="17 23" id="KW-0456">Lyase</keyword>
<comment type="similarity">
    <text evidence="7">In the N-terminal section; belongs to the DHBP synthase family.</text>
</comment>
<dbReference type="NCBIfam" id="TIGR00187">
    <property type="entry name" value="ribE"/>
    <property type="match status" value="1"/>
</dbReference>
<evidence type="ECO:0000256" key="10">
    <source>
        <dbReference type="ARBA" id="ARBA00022737"/>
    </source>
</evidence>
<keyword evidence="16" id="KW-0464">Manganese</keyword>
<dbReference type="CDD" id="cd00641">
    <property type="entry name" value="GTP_cyclohydro2"/>
    <property type="match status" value="1"/>
</dbReference>
<reference evidence="23 24" key="1">
    <citation type="submission" date="2020-07" db="EMBL/GenBank/DDBJ databases">
        <title>Sequencing the genomes of 1000 actinobacteria strains.</title>
        <authorList>
            <person name="Klenk H.-P."/>
        </authorList>
    </citation>
    <scope>NUCLEOTIDE SEQUENCE [LARGE SCALE GENOMIC DNA]</scope>
    <source>
        <strain evidence="23 24">DSM 15475</strain>
    </source>
</reference>
<dbReference type="UniPathway" id="UPA00275">
    <property type="reaction ID" value="UER00399"/>
</dbReference>
<dbReference type="Pfam" id="PF00677">
    <property type="entry name" value="Lum_binding"/>
    <property type="match status" value="2"/>
</dbReference>
<keyword evidence="8 19" id="KW-0686">Riboflavin biosynthesis</keyword>
<comment type="similarity">
    <text evidence="19">Belongs to the GTP cyclohydrolase II family.</text>
</comment>
<dbReference type="InterPro" id="IPR023366">
    <property type="entry name" value="ATP_synth_asu-like_sf"/>
</dbReference>
<sequence length="703" mass="74903">MFTGIVTGLGRVVSRRPDPARGVERLSFEAPGHVEGLALGGSIAVNGVCVSATAIEGETVSVDLIVETLKRTTMGQLDVGARVNLERCLPSGARLDGHVVQGHVDGMGSLLERDVNEGRHRFAVGRDLAPFIAEKGSIAVDGVSLTVTAVSDAGASEAWFEVGLIPTTLVETTLGALPDGGQVNLEVDVLAKYTRRMLDLDAVAEAAEVAEVAEHDDPGAPEVPVPAVRRPDTPAPVLDPIEVALNQLAKGRPVVVVDDADRENEGDIIFPAAAATEELMAFTVRHSSGVICVPMSRERAEHLRLPPMVEANQDPKGTAYTISCDAGSGVSTGISAADRARTAALLADAAAEPHDLTRPGHLFPLIADDAGVLGRDGHTEAAVDLCRLSGHPEVGVIAELVHDDGRMMRLPALREFSDDHQLALISIADLIAYRGGEPRPEAVMDAVQASWERPEEESSALVTPGPVVTLPTVHGIFAAQVWTEHATGHEHLLISARSRPASETGAAEDRPLIRMHSECVTGDVLGSHRCDCGTQLASALESIQRDGGHLLYLRGHEGRGIGLANKLRAYSLQEQGADTVEANEMLGLAAELRDYTGAAAILHSCGITRLTLLTNNPDKVESLLKAGLDVQQVPSNGVVHEENRRYLRTKRDRMRHLLDHLGLEDREARGAWTGEDPGAAEEQIADHEEPAERSRPLDEQGER</sequence>
<feature type="compositionally biased region" description="Basic and acidic residues" evidence="21">
    <location>
        <begin position="684"/>
        <end position="703"/>
    </location>
</feature>
<comment type="catalytic activity">
    <reaction evidence="1">
        <text>D-ribulose 5-phosphate = (2S)-2-hydroxy-3-oxobutyl phosphate + formate + H(+)</text>
        <dbReference type="Rhea" id="RHEA:18457"/>
        <dbReference type="ChEBI" id="CHEBI:15378"/>
        <dbReference type="ChEBI" id="CHEBI:15740"/>
        <dbReference type="ChEBI" id="CHEBI:58121"/>
        <dbReference type="ChEBI" id="CHEBI:58830"/>
        <dbReference type="EC" id="4.1.99.12"/>
    </reaction>
</comment>
<feature type="binding site" evidence="19">
    <location>
        <position position="535"/>
    </location>
    <ligand>
        <name>GTP</name>
        <dbReference type="ChEBI" id="CHEBI:37565"/>
    </ligand>
</feature>
<dbReference type="GO" id="GO:0005829">
    <property type="term" value="C:cytosol"/>
    <property type="evidence" value="ECO:0007669"/>
    <property type="project" value="TreeGrafter"/>
</dbReference>
<evidence type="ECO:0000256" key="15">
    <source>
        <dbReference type="ARBA" id="ARBA00023134"/>
    </source>
</evidence>
<dbReference type="PANTHER" id="PTHR21327:SF18">
    <property type="entry name" value="3,4-DIHYDROXY-2-BUTANONE 4-PHOSPHATE SYNTHASE"/>
    <property type="match status" value="1"/>
</dbReference>
<dbReference type="FunFam" id="3.90.870.10:FF:000001">
    <property type="entry name" value="Riboflavin biosynthesis protein RibBA"/>
    <property type="match status" value="1"/>
</dbReference>
<feature type="binding site" evidence="19">
    <location>
        <position position="614"/>
    </location>
    <ligand>
        <name>GTP</name>
        <dbReference type="ChEBI" id="CHEBI:37565"/>
    </ligand>
</feature>
<evidence type="ECO:0000256" key="16">
    <source>
        <dbReference type="ARBA" id="ARBA00023211"/>
    </source>
</evidence>
<dbReference type="Pfam" id="PF00925">
    <property type="entry name" value="GTP_cyclohydro2"/>
    <property type="match status" value="1"/>
</dbReference>
<keyword evidence="12 19" id="KW-0378">Hydrolase</keyword>
<dbReference type="SUPFAM" id="SSF63380">
    <property type="entry name" value="Riboflavin synthase domain-like"/>
    <property type="match status" value="2"/>
</dbReference>
<evidence type="ECO:0000256" key="5">
    <source>
        <dbReference type="ARBA" id="ARBA00004853"/>
    </source>
</evidence>
<evidence type="ECO:0000256" key="11">
    <source>
        <dbReference type="ARBA" id="ARBA00022741"/>
    </source>
</evidence>
<dbReference type="InterPro" id="IPR017938">
    <property type="entry name" value="Riboflavin_synthase-like_b-brl"/>
</dbReference>
<dbReference type="PANTHER" id="PTHR21327">
    <property type="entry name" value="GTP CYCLOHYDROLASE II-RELATED"/>
    <property type="match status" value="1"/>
</dbReference>
<keyword evidence="13 19" id="KW-0862">Zinc</keyword>
<dbReference type="Pfam" id="PF00926">
    <property type="entry name" value="DHBP_synthase"/>
    <property type="match status" value="1"/>
</dbReference>
<feature type="region of interest" description="Disordered" evidence="21">
    <location>
        <begin position="665"/>
        <end position="703"/>
    </location>
</feature>
<evidence type="ECO:0000256" key="19">
    <source>
        <dbReference type="HAMAP-Rule" id="MF_00179"/>
    </source>
</evidence>
<feature type="domain" description="Lumazine-binding" evidence="22">
    <location>
        <begin position="1"/>
        <end position="98"/>
    </location>
</feature>
<feature type="binding site" evidence="19">
    <location>
        <begin position="514"/>
        <end position="518"/>
    </location>
    <ligand>
        <name>GTP</name>
        <dbReference type="ChEBI" id="CHEBI:37565"/>
    </ligand>
</feature>
<evidence type="ECO:0000256" key="20">
    <source>
        <dbReference type="PROSITE-ProRule" id="PRU00524"/>
    </source>
</evidence>
<organism evidence="23 24">
    <name type="scientific">Nesterenkonia xinjiangensis</name>
    <dbReference type="NCBI Taxonomy" id="225327"/>
    <lineage>
        <taxon>Bacteria</taxon>
        <taxon>Bacillati</taxon>
        <taxon>Actinomycetota</taxon>
        <taxon>Actinomycetes</taxon>
        <taxon>Micrococcales</taxon>
        <taxon>Micrococcaceae</taxon>
        <taxon>Nesterenkonia</taxon>
    </lineage>
</organism>
<dbReference type="InterPro" id="IPR036144">
    <property type="entry name" value="RibA-like_sf"/>
</dbReference>
<evidence type="ECO:0000256" key="17">
    <source>
        <dbReference type="ARBA" id="ARBA00023239"/>
    </source>
</evidence>
<dbReference type="Gene3D" id="2.40.30.20">
    <property type="match status" value="2"/>
</dbReference>
<feature type="binding site" evidence="19">
    <location>
        <position position="579"/>
    </location>
    <ligand>
        <name>GTP</name>
        <dbReference type="ChEBI" id="CHEBI:37565"/>
    </ligand>
</feature>
<dbReference type="InterPro" id="IPR000422">
    <property type="entry name" value="DHBP_synthase_RibB"/>
</dbReference>
<dbReference type="InterPro" id="IPR032677">
    <property type="entry name" value="GTP_cyclohydro_II"/>
</dbReference>
<feature type="binding site" evidence="19">
    <location>
        <position position="519"/>
    </location>
    <ligand>
        <name>Zn(2+)</name>
        <dbReference type="ChEBI" id="CHEBI:29105"/>
        <note>catalytic</note>
    </ligand>
</feature>
<feature type="domain" description="Lumazine-binding" evidence="22">
    <location>
        <begin position="99"/>
        <end position="198"/>
    </location>
</feature>
<dbReference type="GO" id="GO:0009231">
    <property type="term" value="P:riboflavin biosynthetic process"/>
    <property type="evidence" value="ECO:0007669"/>
    <property type="project" value="UniProtKB-UniRule"/>
</dbReference>
<feature type="repeat" description="Lumazine-binding" evidence="20">
    <location>
        <begin position="99"/>
        <end position="198"/>
    </location>
</feature>
<evidence type="ECO:0000256" key="4">
    <source>
        <dbReference type="ARBA" id="ARBA00002284"/>
    </source>
</evidence>
<keyword evidence="10" id="KW-0677">Repeat</keyword>
<dbReference type="InterPro" id="IPR001783">
    <property type="entry name" value="Lumazine-bd"/>
</dbReference>
<dbReference type="HAMAP" id="MF_00179">
    <property type="entry name" value="RibA"/>
    <property type="match status" value="1"/>
</dbReference>
<protein>
    <recommendedName>
        <fullName evidence="19">GTP cyclohydrolase-2</fullName>
        <ecNumber evidence="19">3.5.4.25</ecNumber>
    </recommendedName>
    <alternativeName>
        <fullName evidence="19">GTP cyclohydrolase II</fullName>
    </alternativeName>
</protein>
<dbReference type="SUPFAM" id="SSF142695">
    <property type="entry name" value="RibA-like"/>
    <property type="match status" value="1"/>
</dbReference>
<evidence type="ECO:0000256" key="18">
    <source>
        <dbReference type="ARBA" id="ARBA00049295"/>
    </source>
</evidence>
<comment type="function">
    <text evidence="19">Catalyzes the conversion of GTP to 2,5-diamino-6-ribosylamino-4(3H)-pyrimidinone 5'-phosphate (DARP), formate and pyrophosphate.</text>
</comment>
<evidence type="ECO:0000256" key="12">
    <source>
        <dbReference type="ARBA" id="ARBA00022801"/>
    </source>
</evidence>
<dbReference type="Proteomes" id="UP000535437">
    <property type="component" value="Unassembled WGS sequence"/>
</dbReference>
<keyword evidence="9 19" id="KW-0479">Metal-binding</keyword>
<dbReference type="Gene3D" id="3.90.870.10">
    <property type="entry name" value="DHBP synthase"/>
    <property type="match status" value="1"/>
</dbReference>
<comment type="cofactor">
    <cofactor evidence="2">
        <name>Mn(2+)</name>
        <dbReference type="ChEBI" id="CHEBI:29035"/>
    </cofactor>
</comment>
<evidence type="ECO:0000259" key="22">
    <source>
        <dbReference type="PROSITE" id="PS51177"/>
    </source>
</evidence>
<dbReference type="InterPro" id="IPR026017">
    <property type="entry name" value="Lumazine-bd_dom"/>
</dbReference>
<keyword evidence="11 19" id="KW-0547">Nucleotide-binding</keyword>
<keyword evidence="24" id="KW-1185">Reference proteome</keyword>
<dbReference type="GO" id="GO:0005525">
    <property type="term" value="F:GTP binding"/>
    <property type="evidence" value="ECO:0007669"/>
    <property type="project" value="UniProtKB-KW"/>
</dbReference>
<evidence type="ECO:0000256" key="6">
    <source>
        <dbReference type="ARBA" id="ARBA00004904"/>
    </source>
</evidence>
<dbReference type="InterPro" id="IPR000926">
    <property type="entry name" value="RibA"/>
</dbReference>
<dbReference type="NCBIfam" id="NF001591">
    <property type="entry name" value="PRK00393.1"/>
    <property type="match status" value="1"/>
</dbReference>
<evidence type="ECO:0000256" key="21">
    <source>
        <dbReference type="SAM" id="MobiDB-lite"/>
    </source>
</evidence>
<dbReference type="CDD" id="cd00402">
    <property type="entry name" value="Riboflavin_synthase_like"/>
    <property type="match status" value="1"/>
</dbReference>
<dbReference type="NCBIfam" id="NF006767">
    <property type="entry name" value="PRK09289.1"/>
    <property type="match status" value="1"/>
</dbReference>
<evidence type="ECO:0000256" key="7">
    <source>
        <dbReference type="ARBA" id="ARBA00005520"/>
    </source>
</evidence>
<evidence type="ECO:0000256" key="8">
    <source>
        <dbReference type="ARBA" id="ARBA00022619"/>
    </source>
</evidence>
<dbReference type="EMBL" id="JACCFY010000001">
    <property type="protein sequence ID" value="NYJ79274.1"/>
    <property type="molecule type" value="Genomic_DNA"/>
</dbReference>